<gene>
    <name evidence="2" type="ORF">VA7868_02428</name>
</gene>
<keyword evidence="3" id="KW-1185">Reference proteome</keyword>
<name>A0A1M5Z8H6_9VIBR</name>
<organism evidence="2 3">
    <name type="scientific">Vibrio aerogenes CECT 7868</name>
    <dbReference type="NCBI Taxonomy" id="1216006"/>
    <lineage>
        <taxon>Bacteria</taxon>
        <taxon>Pseudomonadati</taxon>
        <taxon>Pseudomonadota</taxon>
        <taxon>Gammaproteobacteria</taxon>
        <taxon>Vibrionales</taxon>
        <taxon>Vibrionaceae</taxon>
        <taxon>Vibrio</taxon>
    </lineage>
</organism>
<sequence>MNTPNTSTCQNQLLLQLINIYIKAVNSSSSTLSSLLKLGDLSDWRSNKIPIQGNLNEGWSYHFHGSGCCIVSPDFEVDFEFDSECQVGGFDVWRLWSFVCDNADVSSDFPEFADMKTIQKSFDSLIENHLIERKAGLYWLVH</sequence>
<dbReference type="OrthoDB" id="8480543at2"/>
<dbReference type="STRING" id="1216006.VA7868_02428"/>
<protein>
    <recommendedName>
        <fullName evidence="1">DUF6896 domain-containing protein</fullName>
    </recommendedName>
</protein>
<evidence type="ECO:0000259" key="1">
    <source>
        <dbReference type="Pfam" id="PF21837"/>
    </source>
</evidence>
<dbReference type="Pfam" id="PF21837">
    <property type="entry name" value="DUF6896"/>
    <property type="match status" value="1"/>
</dbReference>
<reference evidence="2 3" key="1">
    <citation type="submission" date="2016-11" db="EMBL/GenBank/DDBJ databases">
        <authorList>
            <person name="Jaros S."/>
            <person name="Januszkiewicz K."/>
            <person name="Wedrychowicz H."/>
        </authorList>
    </citation>
    <scope>NUCLEOTIDE SEQUENCE [LARGE SCALE GENOMIC DNA]</scope>
    <source>
        <strain evidence="2 3">CECT 7868</strain>
    </source>
</reference>
<dbReference type="AlphaFoldDB" id="A0A1M5Z8H6"/>
<dbReference type="RefSeq" id="WP_139281594.1">
    <property type="nucleotide sequence ID" value="NZ_FQXZ01000024.1"/>
</dbReference>
<dbReference type="Proteomes" id="UP000184608">
    <property type="component" value="Unassembled WGS sequence"/>
</dbReference>
<proteinExistence type="predicted"/>
<evidence type="ECO:0000313" key="2">
    <source>
        <dbReference type="EMBL" id="SHI20494.1"/>
    </source>
</evidence>
<evidence type="ECO:0000313" key="3">
    <source>
        <dbReference type="Proteomes" id="UP000184608"/>
    </source>
</evidence>
<dbReference type="InterPro" id="IPR054191">
    <property type="entry name" value="DUF6896"/>
</dbReference>
<accession>A0A1M5Z8H6</accession>
<feature type="domain" description="DUF6896" evidence="1">
    <location>
        <begin position="14"/>
        <end position="139"/>
    </location>
</feature>
<dbReference type="EMBL" id="FQXZ01000024">
    <property type="protein sequence ID" value="SHI20494.1"/>
    <property type="molecule type" value="Genomic_DNA"/>
</dbReference>